<evidence type="ECO:0000313" key="2">
    <source>
        <dbReference type="Proteomes" id="UP000054558"/>
    </source>
</evidence>
<evidence type="ECO:0000313" key="1">
    <source>
        <dbReference type="EMBL" id="GAQ84424.1"/>
    </source>
</evidence>
<sequence length="444" mass="50464">MFGWFWKRHAATNKKDLLRRIADGKITKSPPRKRWGHPRYQEGMFTLPVLGSLLKRDLTNDEILMLGNIRRSAIDSDFATDENLSRFNAISRMDMKAGNVARKRPIITRSTYYSAGIPAADQGTYMSRVTYVADDILGRYCDSRNKIDIRTGGFLGEGPLFQNYLKDGFATYLRGPKEPLYVMVLTDGHIGCMILTVVPSPATLYLCVEAFNLAPTDITKVIRGLRRRFHSEQRSLYQIVLQVPVREAAYNEARLFTRALRGPVTESVLSSFHNGKIANEGKTLIVQESVLDIHCQTWIVVYPILRLVMGKSVLVTSRWFESVVELHGHRFIDEARAIFVELAAVPPRALELVKKLITTVAEEDVKFSDFSQSLFRVEKVGAPLNRPGIVPEWENRSWLQMEGQHAVNRRHPMTYNHASFPRAFIHFPRVLSLLVTVPVHSVIG</sequence>
<gene>
    <name evidence="1" type="ORF">KFL_001880180</name>
</gene>
<reference evidence="1 2" key="1">
    <citation type="journal article" date="2014" name="Nat. Commun.">
        <title>Klebsormidium flaccidum genome reveals primary factors for plant terrestrial adaptation.</title>
        <authorList>
            <person name="Hori K."/>
            <person name="Maruyama F."/>
            <person name="Fujisawa T."/>
            <person name="Togashi T."/>
            <person name="Yamamoto N."/>
            <person name="Seo M."/>
            <person name="Sato S."/>
            <person name="Yamada T."/>
            <person name="Mori H."/>
            <person name="Tajima N."/>
            <person name="Moriyama T."/>
            <person name="Ikeuchi M."/>
            <person name="Watanabe M."/>
            <person name="Wada H."/>
            <person name="Kobayashi K."/>
            <person name="Saito M."/>
            <person name="Masuda T."/>
            <person name="Sasaki-Sekimoto Y."/>
            <person name="Mashiguchi K."/>
            <person name="Awai K."/>
            <person name="Shimojima M."/>
            <person name="Masuda S."/>
            <person name="Iwai M."/>
            <person name="Nobusawa T."/>
            <person name="Narise T."/>
            <person name="Kondo S."/>
            <person name="Saito H."/>
            <person name="Sato R."/>
            <person name="Murakawa M."/>
            <person name="Ihara Y."/>
            <person name="Oshima-Yamada Y."/>
            <person name="Ohtaka K."/>
            <person name="Satoh M."/>
            <person name="Sonobe K."/>
            <person name="Ishii M."/>
            <person name="Ohtani R."/>
            <person name="Kanamori-Sato M."/>
            <person name="Honoki R."/>
            <person name="Miyazaki D."/>
            <person name="Mochizuki H."/>
            <person name="Umetsu J."/>
            <person name="Higashi K."/>
            <person name="Shibata D."/>
            <person name="Kamiya Y."/>
            <person name="Sato N."/>
            <person name="Nakamura Y."/>
            <person name="Tabata S."/>
            <person name="Ida S."/>
            <person name="Kurokawa K."/>
            <person name="Ohta H."/>
        </authorList>
    </citation>
    <scope>NUCLEOTIDE SEQUENCE [LARGE SCALE GENOMIC DNA]</scope>
    <source>
        <strain evidence="1 2">NIES-2285</strain>
    </source>
</reference>
<proteinExistence type="predicted"/>
<protein>
    <submittedName>
        <fullName evidence="1">Uncharacterized protein</fullName>
    </submittedName>
</protein>
<dbReference type="AlphaFoldDB" id="A0A1Y1I0I5"/>
<name>A0A1Y1I0I5_KLENI</name>
<keyword evidence="2" id="KW-1185">Reference proteome</keyword>
<dbReference type="Proteomes" id="UP000054558">
    <property type="component" value="Unassembled WGS sequence"/>
</dbReference>
<accession>A0A1Y1I0I5</accession>
<dbReference type="EMBL" id="DF237137">
    <property type="protein sequence ID" value="GAQ84424.1"/>
    <property type="molecule type" value="Genomic_DNA"/>
</dbReference>
<organism evidence="1 2">
    <name type="scientific">Klebsormidium nitens</name>
    <name type="common">Green alga</name>
    <name type="synonym">Ulothrix nitens</name>
    <dbReference type="NCBI Taxonomy" id="105231"/>
    <lineage>
        <taxon>Eukaryota</taxon>
        <taxon>Viridiplantae</taxon>
        <taxon>Streptophyta</taxon>
        <taxon>Klebsormidiophyceae</taxon>
        <taxon>Klebsormidiales</taxon>
        <taxon>Klebsormidiaceae</taxon>
        <taxon>Klebsormidium</taxon>
    </lineage>
</organism>